<dbReference type="Proteomes" id="UP000664859">
    <property type="component" value="Unassembled WGS sequence"/>
</dbReference>
<feature type="compositionally biased region" description="Basic residues" evidence="1">
    <location>
        <begin position="474"/>
        <end position="485"/>
    </location>
</feature>
<reference evidence="2" key="1">
    <citation type="submission" date="2021-02" db="EMBL/GenBank/DDBJ databases">
        <title>First Annotated Genome of the Yellow-green Alga Tribonema minus.</title>
        <authorList>
            <person name="Mahan K.M."/>
        </authorList>
    </citation>
    <scope>NUCLEOTIDE SEQUENCE</scope>
    <source>
        <strain evidence="2">UTEX B ZZ1240</strain>
    </source>
</reference>
<sequence>MKRAASDIPATARRVRRLAPKRISIPDIADEIRAVLDFVALEDTVSCMLVCKVWRQEMLRRHPQLAVIGKLNSYQRKTLHHVKGYRVRNVIAMVDRKCAICSDPWRGGVNSAFGIPAHPACVRDRLVLVRHLPPHVPVQMMLSSIPNQDIDTYRYGVHTFKAIWKCAHDAIPRSWTLEGFMEDSADAIHAVNEARRLASEERMRMAAERRRVQEEQQRQWADDFKTAAAEARAPLRTIVGLKRLLPPGLIRRARVDSASETARRGLFLTRHFHGVPQSLWSTAFDAFDDATAIAVKRYADEIEAVLWPMAFAPGTDPRPWREFELVRHSDVAVIRTASQRGLDPARALRAILTLGPRRSALLLHAVCRDASGDEGFEGRIADIRRLGLCTAAGDFLSHCDFESGVRSYAAAKEFGGDGCYERWGDACFRWPTVAGGVAMPPPREPVPAPPRRFDLSSRPPKHRGTLWSTSKMKPSGKPHRAQQLP</sequence>
<keyword evidence="3" id="KW-1185">Reference proteome</keyword>
<dbReference type="EMBL" id="JAFCMP010000223">
    <property type="protein sequence ID" value="KAG5183128.1"/>
    <property type="molecule type" value="Genomic_DNA"/>
</dbReference>
<comment type="caution">
    <text evidence="2">The sequence shown here is derived from an EMBL/GenBank/DDBJ whole genome shotgun (WGS) entry which is preliminary data.</text>
</comment>
<proteinExistence type="predicted"/>
<feature type="compositionally biased region" description="Pro residues" evidence="1">
    <location>
        <begin position="439"/>
        <end position="450"/>
    </location>
</feature>
<evidence type="ECO:0008006" key="4">
    <source>
        <dbReference type="Google" id="ProtNLM"/>
    </source>
</evidence>
<evidence type="ECO:0000256" key="1">
    <source>
        <dbReference type="SAM" id="MobiDB-lite"/>
    </source>
</evidence>
<feature type="region of interest" description="Disordered" evidence="1">
    <location>
        <begin position="439"/>
        <end position="485"/>
    </location>
</feature>
<organism evidence="2 3">
    <name type="scientific">Tribonema minus</name>
    <dbReference type="NCBI Taxonomy" id="303371"/>
    <lineage>
        <taxon>Eukaryota</taxon>
        <taxon>Sar</taxon>
        <taxon>Stramenopiles</taxon>
        <taxon>Ochrophyta</taxon>
        <taxon>PX clade</taxon>
        <taxon>Xanthophyceae</taxon>
        <taxon>Tribonematales</taxon>
        <taxon>Tribonemataceae</taxon>
        <taxon>Tribonema</taxon>
    </lineage>
</organism>
<gene>
    <name evidence="2" type="ORF">JKP88DRAFT_273106</name>
</gene>
<dbReference type="AlphaFoldDB" id="A0A836CFC4"/>
<accession>A0A836CFC4</accession>
<name>A0A836CFC4_9STRA</name>
<evidence type="ECO:0000313" key="2">
    <source>
        <dbReference type="EMBL" id="KAG5183128.1"/>
    </source>
</evidence>
<evidence type="ECO:0000313" key="3">
    <source>
        <dbReference type="Proteomes" id="UP000664859"/>
    </source>
</evidence>
<protein>
    <recommendedName>
        <fullName evidence="4">F-box domain-containing protein</fullName>
    </recommendedName>
</protein>